<reference evidence="2" key="2">
    <citation type="submission" date="2022-01" db="EMBL/GenBank/DDBJ databases">
        <authorList>
            <person name="Yamashiro T."/>
            <person name="Shiraishi A."/>
            <person name="Satake H."/>
            <person name="Nakayama K."/>
        </authorList>
    </citation>
    <scope>NUCLEOTIDE SEQUENCE</scope>
</reference>
<accession>A0ABQ5G9J9</accession>
<dbReference type="Proteomes" id="UP001151760">
    <property type="component" value="Unassembled WGS sequence"/>
</dbReference>
<keyword evidence="1" id="KW-0175">Coiled coil</keyword>
<feature type="coiled-coil region" evidence="1">
    <location>
        <begin position="206"/>
        <end position="233"/>
    </location>
</feature>
<keyword evidence="3" id="KW-1185">Reference proteome</keyword>
<gene>
    <name evidence="2" type="ORF">Tco_1031147</name>
</gene>
<evidence type="ECO:0000313" key="2">
    <source>
        <dbReference type="EMBL" id="GJT71861.1"/>
    </source>
</evidence>
<name>A0ABQ5G9J9_9ASTR</name>
<sequence length="309" mass="35120">MLSEAQGVSLQITSGVRVRTMYYNLYLGGKALVERENVGFDLTKFDLCPSFIKDLTAKGVDLCMADSHTGNHREDDFIPLETIRRFLAIDAKPITIVHPSEFAENISDSDDAPSKMDEVTLIGRSKLQNSGAEFPSAKELKDFFDFHWVVAHVTPSRTCKLISVLSKARASCDAIREREVAKDMAYAKLEGKCNEALYDIEKNPFVLDMRSEIKNLQGQVDKLHSEYSRLFLEEKKWVNYEQTLSVLRLKIEATRFVCSDEMGLLVARLVKVAMFHVKCTAFEKVADLKEPFILENILGYRPSSRKEFD</sequence>
<reference evidence="2" key="1">
    <citation type="journal article" date="2022" name="Int. J. Mol. Sci.">
        <title>Draft Genome of Tanacetum Coccineum: Genomic Comparison of Closely Related Tanacetum-Family Plants.</title>
        <authorList>
            <person name="Yamashiro T."/>
            <person name="Shiraishi A."/>
            <person name="Nakayama K."/>
            <person name="Satake H."/>
        </authorList>
    </citation>
    <scope>NUCLEOTIDE SEQUENCE</scope>
</reference>
<dbReference type="EMBL" id="BQNB010018203">
    <property type="protein sequence ID" value="GJT71861.1"/>
    <property type="molecule type" value="Genomic_DNA"/>
</dbReference>
<evidence type="ECO:0000256" key="1">
    <source>
        <dbReference type="SAM" id="Coils"/>
    </source>
</evidence>
<evidence type="ECO:0000313" key="3">
    <source>
        <dbReference type="Proteomes" id="UP001151760"/>
    </source>
</evidence>
<proteinExistence type="predicted"/>
<protein>
    <submittedName>
        <fullName evidence="2">Uncharacterized protein</fullName>
    </submittedName>
</protein>
<organism evidence="2 3">
    <name type="scientific">Tanacetum coccineum</name>
    <dbReference type="NCBI Taxonomy" id="301880"/>
    <lineage>
        <taxon>Eukaryota</taxon>
        <taxon>Viridiplantae</taxon>
        <taxon>Streptophyta</taxon>
        <taxon>Embryophyta</taxon>
        <taxon>Tracheophyta</taxon>
        <taxon>Spermatophyta</taxon>
        <taxon>Magnoliopsida</taxon>
        <taxon>eudicotyledons</taxon>
        <taxon>Gunneridae</taxon>
        <taxon>Pentapetalae</taxon>
        <taxon>asterids</taxon>
        <taxon>campanulids</taxon>
        <taxon>Asterales</taxon>
        <taxon>Asteraceae</taxon>
        <taxon>Asteroideae</taxon>
        <taxon>Anthemideae</taxon>
        <taxon>Anthemidinae</taxon>
        <taxon>Tanacetum</taxon>
    </lineage>
</organism>
<comment type="caution">
    <text evidence="2">The sequence shown here is derived from an EMBL/GenBank/DDBJ whole genome shotgun (WGS) entry which is preliminary data.</text>
</comment>